<accession>A0A4Z0R7B5</accession>
<dbReference type="Gene3D" id="3.90.1570.10">
    <property type="entry name" value="tt1808, chain A"/>
    <property type="match status" value="1"/>
</dbReference>
<dbReference type="RefSeq" id="WP_135546250.1">
    <property type="nucleotide sequence ID" value="NZ_SPQQ01000003.1"/>
</dbReference>
<name>A0A4Z0R7B5_9FIRM</name>
<dbReference type="AlphaFoldDB" id="A0A4Z0R7B5"/>
<proteinExistence type="predicted"/>
<dbReference type="Proteomes" id="UP000298460">
    <property type="component" value="Unassembled WGS sequence"/>
</dbReference>
<dbReference type="EMBL" id="SPQQ01000003">
    <property type="protein sequence ID" value="TGE38275.1"/>
    <property type="molecule type" value="Genomic_DNA"/>
</dbReference>
<comment type="caution">
    <text evidence="1">The sequence shown here is derived from an EMBL/GenBank/DDBJ whole genome shotgun (WGS) entry which is preliminary data.</text>
</comment>
<dbReference type="InterPro" id="IPR012296">
    <property type="entry name" value="Nuclease_put_TT1808"/>
</dbReference>
<organism evidence="1 2">
    <name type="scientific">Desulfosporosinus fructosivorans</name>
    <dbReference type="NCBI Taxonomy" id="2018669"/>
    <lineage>
        <taxon>Bacteria</taxon>
        <taxon>Bacillati</taxon>
        <taxon>Bacillota</taxon>
        <taxon>Clostridia</taxon>
        <taxon>Eubacteriales</taxon>
        <taxon>Desulfitobacteriaceae</taxon>
        <taxon>Desulfosporosinus</taxon>
    </lineage>
</organism>
<dbReference type="OrthoDB" id="1809884at2"/>
<sequence length="90" mass="10798">MGLIKFNQFEIVGLEEYWIVEPENKLVNVFVLQESKRYGRPDIYSDEDKIKVTTFPELLVDLSQFLQIFNRSLLWESQFASFYRQESLQL</sequence>
<evidence type="ECO:0000313" key="2">
    <source>
        <dbReference type="Proteomes" id="UP000298460"/>
    </source>
</evidence>
<gene>
    <name evidence="1" type="ORF">E4K67_09925</name>
</gene>
<evidence type="ECO:0000313" key="1">
    <source>
        <dbReference type="EMBL" id="TGE38275.1"/>
    </source>
</evidence>
<keyword evidence="2" id="KW-1185">Reference proteome</keyword>
<reference evidence="1 2" key="1">
    <citation type="submission" date="2019-03" db="EMBL/GenBank/DDBJ databases">
        <title>Draft Genome Sequence of Desulfosporosinus fructosivorans Strain 63.6F, Isolated from Marine Sediment in the Baltic Sea.</title>
        <authorList>
            <person name="Hausmann B."/>
            <person name="Vandieken V."/>
            <person name="Pjevac P."/>
            <person name="Schreck K."/>
            <person name="Herbold C.W."/>
            <person name="Loy A."/>
        </authorList>
    </citation>
    <scope>NUCLEOTIDE SEQUENCE [LARGE SCALE GENOMIC DNA]</scope>
    <source>
        <strain evidence="1 2">63.6F</strain>
    </source>
</reference>
<protein>
    <submittedName>
        <fullName evidence="1">Uncharacterized protein</fullName>
    </submittedName>
</protein>